<feature type="compositionally biased region" description="Polar residues" evidence="6">
    <location>
        <begin position="130"/>
        <end position="139"/>
    </location>
</feature>
<accession>A0AAJ5YW98</accession>
<dbReference type="GO" id="GO:0005681">
    <property type="term" value="C:spliceosomal complex"/>
    <property type="evidence" value="ECO:0007669"/>
    <property type="project" value="InterPro"/>
</dbReference>
<dbReference type="GO" id="GO:0033314">
    <property type="term" value="P:mitotic DNA replication checkpoint signaling"/>
    <property type="evidence" value="ECO:0007669"/>
    <property type="project" value="TreeGrafter"/>
</dbReference>
<evidence type="ECO:0000256" key="6">
    <source>
        <dbReference type="SAM" id="MobiDB-lite"/>
    </source>
</evidence>
<protein>
    <recommendedName>
        <fullName evidence="9">Coiled-coil domain-containing protein 16</fullName>
    </recommendedName>
</protein>
<dbReference type="Proteomes" id="UP001219567">
    <property type="component" value="Chromosome 3"/>
</dbReference>
<evidence type="ECO:0000256" key="2">
    <source>
        <dbReference type="ARBA" id="ARBA00022723"/>
    </source>
</evidence>
<feature type="region of interest" description="Disordered" evidence="6">
    <location>
        <begin position="60"/>
        <end position="184"/>
    </location>
</feature>
<feature type="compositionally biased region" description="Basic and acidic residues" evidence="6">
    <location>
        <begin position="60"/>
        <end position="83"/>
    </location>
</feature>
<feature type="compositionally biased region" description="Basic and acidic residues" evidence="6">
    <location>
        <begin position="156"/>
        <end position="184"/>
    </location>
</feature>
<sequence>MVEARSLLRATASQRDGAAERINDQWASYHPKTGALRCSACDLVTVKHERLWDNHLASQTHREHVKEMQQRADNARKESKDSNAESAPLTKDAPEIRKRKDTQDSDADVKRTKHELPVQDDAPSLDQEWQAFQTSLKQSETTKDPTYDHATISVEPELKREQAEDVVQHETEEQRRNRLQREEREDILARIDAERQAQAEADDRVAALRARFAQIREARKRSST</sequence>
<reference evidence="7 8" key="1">
    <citation type="submission" date="2023-03" db="EMBL/GenBank/DDBJ databases">
        <title>Mating type loci evolution in Malassezia.</title>
        <authorList>
            <person name="Coelho M.A."/>
        </authorList>
    </citation>
    <scope>NUCLEOTIDE SEQUENCE [LARGE SCALE GENOMIC DNA]</scope>
    <source>
        <strain evidence="7 8">CBS 9725</strain>
    </source>
</reference>
<feature type="compositionally biased region" description="Basic and acidic residues" evidence="6">
    <location>
        <begin position="92"/>
        <end position="117"/>
    </location>
</feature>
<evidence type="ECO:0000313" key="8">
    <source>
        <dbReference type="Proteomes" id="UP001219567"/>
    </source>
</evidence>
<keyword evidence="5" id="KW-0539">Nucleus</keyword>
<dbReference type="AlphaFoldDB" id="A0AAJ5YW98"/>
<dbReference type="InterPro" id="IPR040050">
    <property type="entry name" value="ZNF830-like"/>
</dbReference>
<dbReference type="GO" id="GO:0003676">
    <property type="term" value="F:nucleic acid binding"/>
    <property type="evidence" value="ECO:0007669"/>
    <property type="project" value="InterPro"/>
</dbReference>
<keyword evidence="2" id="KW-0479">Metal-binding</keyword>
<name>A0AAJ5YW98_9BASI</name>
<dbReference type="PANTHER" id="PTHR13278">
    <property type="entry name" value="ZINC FINGER PROTEIN 830"/>
    <property type="match status" value="1"/>
</dbReference>
<evidence type="ECO:0000256" key="1">
    <source>
        <dbReference type="ARBA" id="ARBA00004123"/>
    </source>
</evidence>
<keyword evidence="8" id="KW-1185">Reference proteome</keyword>
<proteinExistence type="predicted"/>
<dbReference type="GO" id="GO:0044773">
    <property type="term" value="P:mitotic DNA damage checkpoint signaling"/>
    <property type="evidence" value="ECO:0007669"/>
    <property type="project" value="TreeGrafter"/>
</dbReference>
<keyword evidence="4" id="KW-0862">Zinc</keyword>
<evidence type="ECO:0000256" key="4">
    <source>
        <dbReference type="ARBA" id="ARBA00022833"/>
    </source>
</evidence>
<evidence type="ECO:0000256" key="3">
    <source>
        <dbReference type="ARBA" id="ARBA00022771"/>
    </source>
</evidence>
<organism evidence="7 8">
    <name type="scientific">Malassezia yamatoensis</name>
    <dbReference type="NCBI Taxonomy" id="253288"/>
    <lineage>
        <taxon>Eukaryota</taxon>
        <taxon>Fungi</taxon>
        <taxon>Dikarya</taxon>
        <taxon>Basidiomycota</taxon>
        <taxon>Ustilaginomycotina</taxon>
        <taxon>Malasseziomycetes</taxon>
        <taxon>Malasseziales</taxon>
        <taxon>Malasseziaceae</taxon>
        <taxon>Malassezia</taxon>
    </lineage>
</organism>
<comment type="subcellular location">
    <subcellularLocation>
        <location evidence="1">Nucleus</location>
    </subcellularLocation>
</comment>
<gene>
    <name evidence="7" type="ORF">MYAM1_002637</name>
</gene>
<keyword evidence="3" id="KW-0863">Zinc-finger</keyword>
<dbReference type="GO" id="GO:0033260">
    <property type="term" value="P:nuclear DNA replication"/>
    <property type="evidence" value="ECO:0007669"/>
    <property type="project" value="TreeGrafter"/>
</dbReference>
<evidence type="ECO:0008006" key="9">
    <source>
        <dbReference type="Google" id="ProtNLM"/>
    </source>
</evidence>
<dbReference type="GO" id="GO:0008270">
    <property type="term" value="F:zinc ion binding"/>
    <property type="evidence" value="ECO:0007669"/>
    <property type="project" value="UniProtKB-KW"/>
</dbReference>
<dbReference type="EMBL" id="CP119945">
    <property type="protein sequence ID" value="WFC99891.1"/>
    <property type="molecule type" value="Genomic_DNA"/>
</dbReference>
<dbReference type="PANTHER" id="PTHR13278:SF0">
    <property type="entry name" value="ZINC FINGER PROTEIN 830"/>
    <property type="match status" value="1"/>
</dbReference>
<evidence type="ECO:0000256" key="5">
    <source>
        <dbReference type="ARBA" id="ARBA00023242"/>
    </source>
</evidence>
<evidence type="ECO:0000313" key="7">
    <source>
        <dbReference type="EMBL" id="WFC99891.1"/>
    </source>
</evidence>